<comment type="caution">
    <text evidence="2">The sequence shown here is derived from an EMBL/GenBank/DDBJ whole genome shotgun (WGS) entry which is preliminary data.</text>
</comment>
<feature type="compositionally biased region" description="Basic and acidic residues" evidence="1">
    <location>
        <begin position="1"/>
        <end position="10"/>
    </location>
</feature>
<sequence length="65" mass="7104">MPIRPRDPDQRVGASEFSWGSGLVPKGHEHSAPAEGGMYRGTTPDMEFTSPPTDDTGRIITGREY</sequence>
<protein>
    <submittedName>
        <fullName evidence="2">Uncharacterized protein</fullName>
    </submittedName>
</protein>
<evidence type="ECO:0000256" key="1">
    <source>
        <dbReference type="SAM" id="MobiDB-lite"/>
    </source>
</evidence>
<name>A0ABU4EVW8_WILMA</name>
<dbReference type="Proteomes" id="UP001185792">
    <property type="component" value="Unassembled WGS sequence"/>
</dbReference>
<accession>A0ABU4EVW8</accession>
<organism evidence="2 3">
    <name type="scientific">Williamsia marianensis</name>
    <dbReference type="NCBI Taxonomy" id="85044"/>
    <lineage>
        <taxon>Bacteria</taxon>
        <taxon>Bacillati</taxon>
        <taxon>Actinomycetota</taxon>
        <taxon>Actinomycetes</taxon>
        <taxon>Mycobacteriales</taxon>
        <taxon>Nocardiaceae</taxon>
        <taxon>Williamsia</taxon>
    </lineage>
</organism>
<keyword evidence="3" id="KW-1185">Reference proteome</keyword>
<dbReference type="EMBL" id="JAWLUM010000003">
    <property type="protein sequence ID" value="MDV7135403.1"/>
    <property type="molecule type" value="Genomic_DNA"/>
</dbReference>
<gene>
    <name evidence="2" type="ORF">R4198_17010</name>
</gene>
<proteinExistence type="predicted"/>
<evidence type="ECO:0000313" key="3">
    <source>
        <dbReference type="Proteomes" id="UP001185792"/>
    </source>
</evidence>
<evidence type="ECO:0000313" key="2">
    <source>
        <dbReference type="EMBL" id="MDV7135403.1"/>
    </source>
</evidence>
<feature type="region of interest" description="Disordered" evidence="1">
    <location>
        <begin position="1"/>
        <end position="65"/>
    </location>
</feature>
<dbReference type="RefSeq" id="WP_317713862.1">
    <property type="nucleotide sequence ID" value="NZ_JAWLUM010000003.1"/>
</dbReference>
<reference evidence="2 3" key="1">
    <citation type="submission" date="2023-10" db="EMBL/GenBank/DDBJ databases">
        <title>Development of a sustainable strategy for remediation of hydrocarbon-contaminated territories based on the waste exchange concept.</title>
        <authorList>
            <person name="Krivoruchko A."/>
        </authorList>
    </citation>
    <scope>NUCLEOTIDE SEQUENCE [LARGE SCALE GENOMIC DNA]</scope>
    <source>
        <strain evidence="2 3">IEGM 1236</strain>
    </source>
</reference>
<feature type="compositionally biased region" description="Basic and acidic residues" evidence="1">
    <location>
        <begin position="55"/>
        <end position="65"/>
    </location>
</feature>